<dbReference type="Pfam" id="PF06376">
    <property type="entry name" value="AGP"/>
    <property type="match status" value="1"/>
</dbReference>
<feature type="chain" id="PRO_5024346033" evidence="1">
    <location>
        <begin position="25"/>
        <end position="125"/>
    </location>
</feature>
<organism evidence="2 3">
    <name type="scientific">Mikania micrantha</name>
    <name type="common">bitter vine</name>
    <dbReference type="NCBI Taxonomy" id="192012"/>
    <lineage>
        <taxon>Eukaryota</taxon>
        <taxon>Viridiplantae</taxon>
        <taxon>Streptophyta</taxon>
        <taxon>Embryophyta</taxon>
        <taxon>Tracheophyta</taxon>
        <taxon>Spermatophyta</taxon>
        <taxon>Magnoliopsida</taxon>
        <taxon>eudicotyledons</taxon>
        <taxon>Gunneridae</taxon>
        <taxon>Pentapetalae</taxon>
        <taxon>asterids</taxon>
        <taxon>campanulids</taxon>
        <taxon>Asterales</taxon>
        <taxon>Asteraceae</taxon>
        <taxon>Asteroideae</taxon>
        <taxon>Heliantheae alliance</taxon>
        <taxon>Eupatorieae</taxon>
        <taxon>Mikania</taxon>
    </lineage>
</organism>
<evidence type="ECO:0000313" key="3">
    <source>
        <dbReference type="Proteomes" id="UP000326396"/>
    </source>
</evidence>
<dbReference type="PANTHER" id="PTHR33374">
    <property type="entry name" value="ARABINOGALACTAN PROTEIN 20"/>
    <property type="match status" value="1"/>
</dbReference>
<evidence type="ECO:0000313" key="2">
    <source>
        <dbReference type="EMBL" id="KAD2393859.1"/>
    </source>
</evidence>
<keyword evidence="1" id="KW-0732">Signal</keyword>
<feature type="signal peptide" evidence="1">
    <location>
        <begin position="1"/>
        <end position="24"/>
    </location>
</feature>
<protein>
    <submittedName>
        <fullName evidence="2">Uncharacterized protein</fullName>
    </submittedName>
</protein>
<evidence type="ECO:0000256" key="1">
    <source>
        <dbReference type="SAM" id="SignalP"/>
    </source>
</evidence>
<gene>
    <name evidence="2" type="ORF">E3N88_40836</name>
</gene>
<comment type="caution">
    <text evidence="2">The sequence shown here is derived from an EMBL/GenBank/DDBJ whole genome shotgun (WGS) entry which is preliminary data.</text>
</comment>
<proteinExistence type="predicted"/>
<accession>A0A5N6LNU5</accession>
<dbReference type="InterPro" id="IPR009424">
    <property type="entry name" value="AGP16/20/22/41"/>
</dbReference>
<dbReference type="Proteomes" id="UP000326396">
    <property type="component" value="Linkage Group LG9"/>
</dbReference>
<dbReference type="OrthoDB" id="1726251at2759"/>
<keyword evidence="3" id="KW-1185">Reference proteome</keyword>
<name>A0A5N6LNU5_9ASTR</name>
<sequence>MDSSSIAAALIGFIFMALFDVNRAQEFAPSPAPFPANDGATIDQGIAYYWYKVIDFTTVQSWHYKIKSYNLMLGCMGKDILELGFPDVTLDVTIECGVRMKMAEGDSYSADGRMEFSRMRLVPGE</sequence>
<dbReference type="EMBL" id="SZYD01000019">
    <property type="protein sequence ID" value="KAD2393859.1"/>
    <property type="molecule type" value="Genomic_DNA"/>
</dbReference>
<reference evidence="2 3" key="1">
    <citation type="submission" date="2019-05" db="EMBL/GenBank/DDBJ databases">
        <title>Mikania micrantha, genome provides insights into the molecular mechanism of rapid growth.</title>
        <authorList>
            <person name="Liu B."/>
        </authorList>
    </citation>
    <scope>NUCLEOTIDE SEQUENCE [LARGE SCALE GENOMIC DNA]</scope>
    <source>
        <strain evidence="2">NLD-2019</strain>
        <tissue evidence="2">Leaf</tissue>
    </source>
</reference>
<dbReference type="AlphaFoldDB" id="A0A5N6LNU5"/>